<accession>F3ZXF9</accession>
<evidence type="ECO:0000313" key="1">
    <source>
        <dbReference type="EMBL" id="AEE97640.1"/>
    </source>
</evidence>
<evidence type="ECO:0000313" key="2">
    <source>
        <dbReference type="Proteomes" id="UP000008457"/>
    </source>
</evidence>
<dbReference type="KEGG" id="mas:Mahau_2482"/>
<gene>
    <name evidence="1" type="ordered locus">Mahau_2482</name>
</gene>
<dbReference type="HOGENOM" id="CLU_885092_0_0_9"/>
<dbReference type="STRING" id="697281.Mahau_2482"/>
<sequence>MMDLFVAGGDASVILDVENQAAYCYGNQYAKIHEMYGGTEGYVSRSGLSRNGRIARDANILELGRYRVDAKYCTNPGEPIPVKDATVWALAPIANSEWLQKHWIDSDTFGGAWSVKPFVVVVQYGSIVALYFERKASDLVYRLNSLYSYTTDIEDRNKKVQIAYYDSNLTLHTLQVYVFNHELGCGLNYERFVAHIIKPQLEDCSVITEHLMMLNIEQYKGTYFQRNRFGVIDKVSNVNPLFASDAVIEEWTRHQLFYRTEQAVVVASARGTEADLFAYNSELKFAYMPASRYALLFNKQEVINNLLVKLEQEV</sequence>
<keyword evidence="2" id="KW-1185">Reference proteome</keyword>
<name>F3ZXF9_MAHA5</name>
<dbReference type="EMBL" id="CP002360">
    <property type="protein sequence ID" value="AEE97640.1"/>
    <property type="molecule type" value="Genomic_DNA"/>
</dbReference>
<dbReference type="Proteomes" id="UP000008457">
    <property type="component" value="Chromosome"/>
</dbReference>
<organism evidence="1 2">
    <name type="scientific">Mahella australiensis (strain DSM 15567 / CIP 107919 / 50-1 BON)</name>
    <dbReference type="NCBI Taxonomy" id="697281"/>
    <lineage>
        <taxon>Bacteria</taxon>
        <taxon>Bacillati</taxon>
        <taxon>Bacillota</taxon>
        <taxon>Clostridia</taxon>
        <taxon>Thermoanaerobacterales</taxon>
        <taxon>Thermoanaerobacterales Family IV. Incertae Sedis</taxon>
        <taxon>Mahella</taxon>
    </lineage>
</organism>
<reference evidence="1 2" key="2">
    <citation type="journal article" date="2011" name="Stand. Genomic Sci.">
        <title>Complete genome sequence of Mahella australiensis type strain (50-1 BON).</title>
        <authorList>
            <person name="Sikorski J."/>
            <person name="Teshima H."/>
            <person name="Nolan M."/>
            <person name="Lucas S."/>
            <person name="Hammon N."/>
            <person name="Deshpande S."/>
            <person name="Cheng J.F."/>
            <person name="Pitluck S."/>
            <person name="Liolios K."/>
            <person name="Pagani I."/>
            <person name="Ivanova N."/>
            <person name="Huntemann M."/>
            <person name="Mavromatis K."/>
            <person name="Ovchinikova G."/>
            <person name="Pati A."/>
            <person name="Tapia R."/>
            <person name="Han C."/>
            <person name="Goodwin L."/>
            <person name="Chen A."/>
            <person name="Palaniappan K."/>
            <person name="Land M."/>
            <person name="Hauser L."/>
            <person name="Ngatchou-Djao O.D."/>
            <person name="Rohde M."/>
            <person name="Pukall R."/>
            <person name="Spring S."/>
            <person name="Abt B."/>
            <person name="Goker M."/>
            <person name="Detter J.C."/>
            <person name="Woyke T."/>
            <person name="Bristow J."/>
            <person name="Markowitz V."/>
            <person name="Hugenholtz P."/>
            <person name="Eisen J.A."/>
            <person name="Kyrpides N.C."/>
            <person name="Klenk H.P."/>
            <person name="Lapidus A."/>
        </authorList>
    </citation>
    <scope>NUCLEOTIDE SEQUENCE [LARGE SCALE GENOMIC DNA]</scope>
    <source>
        <strain evidence="2">DSM 15567 / CIP 107919 / 50-1 BON</strain>
    </source>
</reference>
<reference evidence="2" key="1">
    <citation type="submission" date="2010-11" db="EMBL/GenBank/DDBJ databases">
        <title>The complete genome of Mahella australiensis DSM 15567.</title>
        <authorList>
            <consortium name="US DOE Joint Genome Institute (JGI-PGF)"/>
            <person name="Lucas S."/>
            <person name="Copeland A."/>
            <person name="Lapidus A."/>
            <person name="Bruce D."/>
            <person name="Goodwin L."/>
            <person name="Pitluck S."/>
            <person name="Kyrpides N."/>
            <person name="Mavromatis K."/>
            <person name="Pagani I."/>
            <person name="Ivanova N."/>
            <person name="Teshima H."/>
            <person name="Brettin T."/>
            <person name="Detter J.C."/>
            <person name="Han C."/>
            <person name="Tapia R."/>
            <person name="Land M."/>
            <person name="Hauser L."/>
            <person name="Markowitz V."/>
            <person name="Cheng J.-F."/>
            <person name="Hugenholtz P."/>
            <person name="Woyke T."/>
            <person name="Wu D."/>
            <person name="Spring S."/>
            <person name="Pukall R."/>
            <person name="Steenblock K."/>
            <person name="Schneider S."/>
            <person name="Klenk H.-P."/>
            <person name="Eisen J.A."/>
        </authorList>
    </citation>
    <scope>NUCLEOTIDE SEQUENCE [LARGE SCALE GENOMIC DNA]</scope>
    <source>
        <strain evidence="2">DSM 15567 / CIP 107919 / 50-1 BON</strain>
    </source>
</reference>
<dbReference type="AlphaFoldDB" id="F3ZXF9"/>
<proteinExistence type="predicted"/>
<protein>
    <submittedName>
        <fullName evidence="1">Uncharacterized protein</fullName>
    </submittedName>
</protein>
<dbReference type="RefSeq" id="WP_013782066.1">
    <property type="nucleotide sequence ID" value="NC_015520.1"/>
</dbReference>